<feature type="domain" description="MPN" evidence="2">
    <location>
        <begin position="10"/>
        <end position="146"/>
    </location>
</feature>
<reference evidence="3 4" key="1">
    <citation type="submission" date="2021-09" db="EMBL/GenBank/DDBJ databases">
        <title>Genomic insights and catalytic innovation underlie evolution of tropane alkaloids biosynthesis.</title>
        <authorList>
            <person name="Wang Y.-J."/>
            <person name="Tian T."/>
            <person name="Huang J.-P."/>
            <person name="Huang S.-X."/>
        </authorList>
    </citation>
    <scope>NUCLEOTIDE SEQUENCE [LARGE SCALE GENOMIC DNA]</scope>
    <source>
        <strain evidence="3">KIB-2018</strain>
        <tissue evidence="3">Leaf</tissue>
    </source>
</reference>
<dbReference type="EMBL" id="JAIWQS010000009">
    <property type="protein sequence ID" value="KAJ8755090.1"/>
    <property type="molecule type" value="Genomic_DNA"/>
</dbReference>
<dbReference type="PROSITE" id="PS50249">
    <property type="entry name" value="MPN"/>
    <property type="match status" value="1"/>
</dbReference>
<keyword evidence="4" id="KW-1185">Reference proteome</keyword>
<evidence type="ECO:0000313" key="4">
    <source>
        <dbReference type="Proteomes" id="UP001159364"/>
    </source>
</evidence>
<name>A0AAV8SSS1_9ROSI</name>
<dbReference type="Proteomes" id="UP001159364">
    <property type="component" value="Linkage Group LG09"/>
</dbReference>
<dbReference type="InterPro" id="IPR005366">
    <property type="entry name" value="EMC8/9"/>
</dbReference>
<dbReference type="AlphaFoldDB" id="A0AAV8SSS1"/>
<dbReference type="InterPro" id="IPR037518">
    <property type="entry name" value="MPN"/>
</dbReference>
<protein>
    <recommendedName>
        <fullName evidence="2">MPN domain-containing protein</fullName>
    </recommendedName>
</protein>
<evidence type="ECO:0000259" key="2">
    <source>
        <dbReference type="PROSITE" id="PS50249"/>
    </source>
</evidence>
<evidence type="ECO:0000313" key="3">
    <source>
        <dbReference type="EMBL" id="KAJ8755090.1"/>
    </source>
</evidence>
<dbReference type="PANTHER" id="PTHR12941">
    <property type="entry name" value="ER MEMBRANE PROTEIN COMPLEX"/>
    <property type="match status" value="1"/>
</dbReference>
<comment type="similarity">
    <text evidence="1">Belongs to the EMC8/EMC9 family.</text>
</comment>
<organism evidence="3 4">
    <name type="scientific">Erythroxylum novogranatense</name>
    <dbReference type="NCBI Taxonomy" id="1862640"/>
    <lineage>
        <taxon>Eukaryota</taxon>
        <taxon>Viridiplantae</taxon>
        <taxon>Streptophyta</taxon>
        <taxon>Embryophyta</taxon>
        <taxon>Tracheophyta</taxon>
        <taxon>Spermatophyta</taxon>
        <taxon>Magnoliopsida</taxon>
        <taxon>eudicotyledons</taxon>
        <taxon>Gunneridae</taxon>
        <taxon>Pentapetalae</taxon>
        <taxon>rosids</taxon>
        <taxon>fabids</taxon>
        <taxon>Malpighiales</taxon>
        <taxon>Erythroxylaceae</taxon>
        <taxon>Erythroxylum</taxon>
    </lineage>
</organism>
<evidence type="ECO:0000256" key="1">
    <source>
        <dbReference type="ARBA" id="ARBA00007461"/>
    </source>
</evidence>
<dbReference type="GO" id="GO:0072546">
    <property type="term" value="C:EMC complex"/>
    <property type="evidence" value="ECO:0007669"/>
    <property type="project" value="InterPro"/>
</dbReference>
<accession>A0AAV8SSS1</accession>
<dbReference type="Pfam" id="PF03665">
    <property type="entry name" value="UPF0172"/>
    <property type="match status" value="1"/>
</dbReference>
<dbReference type="PANTHER" id="PTHR12941:SF10">
    <property type="entry name" value="ER MEMBRANE PROTEIN COMPLEX SUBUNIT 8_9 HOMOLOG"/>
    <property type="match status" value="1"/>
</dbReference>
<sequence>MMMGGGELTYELSQNAYIKLVLHALKHRTTAVNGLLLGRANGDDVLEIAESVPLFHNHLSLLPPLEISLILIEEYCATKGLGIVGYFHANERFDDSELGNVAKNIGDHISRYYPQAVILLLDNNKLDALPKGKDGGPVMQLYTKDAYKSWKFVGTDGGSHLIIKEPAANTVLLDYISSEKWHGLVDFEDHLEDVTKDWLNPELFK</sequence>
<dbReference type="CDD" id="cd08060">
    <property type="entry name" value="MPN_UPF0172"/>
    <property type="match status" value="1"/>
</dbReference>
<gene>
    <name evidence="3" type="ORF">K2173_016765</name>
</gene>
<proteinExistence type="inferred from homology"/>
<comment type="caution">
    <text evidence="3">The sequence shown here is derived from an EMBL/GenBank/DDBJ whole genome shotgun (WGS) entry which is preliminary data.</text>
</comment>